<dbReference type="InterPro" id="IPR002504">
    <property type="entry name" value="NADK"/>
</dbReference>
<dbReference type="Gene3D" id="3.40.50.10330">
    <property type="entry name" value="Probable inorganic polyphosphate/atp-NAD kinase, domain 1"/>
    <property type="match status" value="1"/>
</dbReference>
<keyword evidence="8" id="KW-0963">Cytoplasm</keyword>
<comment type="cofactor">
    <cofactor evidence="8">
        <name>a divalent metal cation</name>
        <dbReference type="ChEBI" id="CHEBI:60240"/>
    </cofactor>
</comment>
<keyword evidence="3 8" id="KW-0418">Kinase</keyword>
<evidence type="ECO:0000256" key="7">
    <source>
        <dbReference type="ARBA" id="ARBA00047925"/>
    </source>
</evidence>
<feature type="binding site" evidence="8">
    <location>
        <begin position="122"/>
        <end position="123"/>
    </location>
    <ligand>
        <name>NAD(+)</name>
        <dbReference type="ChEBI" id="CHEBI:57540"/>
    </ligand>
</feature>
<dbReference type="EC" id="2.7.1.23" evidence="8"/>
<keyword evidence="5 8" id="KW-0521">NADP</keyword>
<evidence type="ECO:0000256" key="2">
    <source>
        <dbReference type="ARBA" id="ARBA00022741"/>
    </source>
</evidence>
<feature type="binding site" evidence="8">
    <location>
        <position position="150"/>
    </location>
    <ligand>
        <name>NAD(+)</name>
        <dbReference type="ChEBI" id="CHEBI:57540"/>
    </ligand>
</feature>
<evidence type="ECO:0000256" key="5">
    <source>
        <dbReference type="ARBA" id="ARBA00022857"/>
    </source>
</evidence>
<dbReference type="RefSeq" id="WP_343810322.1">
    <property type="nucleotide sequence ID" value="NZ_BAAADS010000003.1"/>
</dbReference>
<dbReference type="NCBIfam" id="NF003424">
    <property type="entry name" value="PRK04885.1"/>
    <property type="match status" value="1"/>
</dbReference>
<dbReference type="SUPFAM" id="SSF111331">
    <property type="entry name" value="NAD kinase/diacylglycerol kinase-like"/>
    <property type="match status" value="1"/>
</dbReference>
<keyword evidence="4 8" id="KW-0067">ATP-binding</keyword>
<evidence type="ECO:0000313" key="9">
    <source>
        <dbReference type="EMBL" id="GAA0593314.1"/>
    </source>
</evidence>
<evidence type="ECO:0000256" key="4">
    <source>
        <dbReference type="ARBA" id="ARBA00022840"/>
    </source>
</evidence>
<dbReference type="Pfam" id="PF20143">
    <property type="entry name" value="NAD_kinase_C"/>
    <property type="match status" value="1"/>
</dbReference>
<keyword evidence="10" id="KW-1185">Reference proteome</keyword>
<comment type="subcellular location">
    <subcellularLocation>
        <location evidence="8">Cytoplasm</location>
    </subcellularLocation>
</comment>
<dbReference type="PANTHER" id="PTHR20275">
    <property type="entry name" value="NAD KINASE"/>
    <property type="match status" value="1"/>
</dbReference>
<comment type="caution">
    <text evidence="9">The sequence shown here is derived from an EMBL/GenBank/DDBJ whole genome shotgun (WGS) entry which is preliminary data.</text>
</comment>
<evidence type="ECO:0000256" key="8">
    <source>
        <dbReference type="HAMAP-Rule" id="MF_00361"/>
    </source>
</evidence>
<comment type="caution">
    <text evidence="8">Lacks conserved residue(s) required for the propagation of feature annotation.</text>
</comment>
<dbReference type="Pfam" id="PF01513">
    <property type="entry name" value="NAD_kinase"/>
    <property type="match status" value="1"/>
</dbReference>
<keyword evidence="2 8" id="KW-0547">Nucleotide-binding</keyword>
<dbReference type="PANTHER" id="PTHR20275:SF0">
    <property type="entry name" value="NAD KINASE"/>
    <property type="match status" value="1"/>
</dbReference>
<organism evidence="9 10">
    <name type="scientific">Virgibacillus siamensis</name>
    <dbReference type="NCBI Taxonomy" id="480071"/>
    <lineage>
        <taxon>Bacteria</taxon>
        <taxon>Bacillati</taxon>
        <taxon>Bacillota</taxon>
        <taxon>Bacilli</taxon>
        <taxon>Bacillales</taxon>
        <taxon>Bacillaceae</taxon>
        <taxon>Virgibacillus</taxon>
    </lineage>
</organism>
<feature type="active site" description="Proton acceptor" evidence="8">
    <location>
        <position position="45"/>
    </location>
</feature>
<reference evidence="10" key="1">
    <citation type="journal article" date="2019" name="Int. J. Syst. Evol. Microbiol.">
        <title>The Global Catalogue of Microorganisms (GCM) 10K type strain sequencing project: providing services to taxonomists for standard genome sequencing and annotation.</title>
        <authorList>
            <consortium name="The Broad Institute Genomics Platform"/>
            <consortium name="The Broad Institute Genome Sequencing Center for Infectious Disease"/>
            <person name="Wu L."/>
            <person name="Ma J."/>
        </authorList>
    </citation>
    <scope>NUCLEOTIDE SEQUENCE [LARGE SCALE GENOMIC DNA]</scope>
    <source>
        <strain evidence="10">JCM 15395</strain>
    </source>
</reference>
<evidence type="ECO:0000313" key="10">
    <source>
        <dbReference type="Proteomes" id="UP001500866"/>
    </source>
</evidence>
<comment type="function">
    <text evidence="8">Involved in the regulation of the intracellular balance of NAD and NADP, and is a key enzyme in the biosynthesis of NADP. Catalyzes specifically the phosphorylation on 2'-hydroxyl of the adenosine moiety of NAD to yield NADP.</text>
</comment>
<comment type="catalytic activity">
    <reaction evidence="7 8">
        <text>NAD(+) + ATP = ADP + NADP(+) + H(+)</text>
        <dbReference type="Rhea" id="RHEA:18629"/>
        <dbReference type="ChEBI" id="CHEBI:15378"/>
        <dbReference type="ChEBI" id="CHEBI:30616"/>
        <dbReference type="ChEBI" id="CHEBI:57540"/>
        <dbReference type="ChEBI" id="CHEBI:58349"/>
        <dbReference type="ChEBI" id="CHEBI:456216"/>
        <dbReference type="EC" id="2.7.1.23"/>
    </reaction>
</comment>
<protein>
    <recommendedName>
        <fullName evidence="8">NAD kinase</fullName>
        <ecNumber evidence="8">2.7.1.23</ecNumber>
    </recommendedName>
    <alternativeName>
        <fullName evidence="8">ATP-dependent NAD kinase</fullName>
    </alternativeName>
</protein>
<evidence type="ECO:0000256" key="1">
    <source>
        <dbReference type="ARBA" id="ARBA00022679"/>
    </source>
</evidence>
<keyword evidence="6 8" id="KW-0520">NAD</keyword>
<comment type="similarity">
    <text evidence="8">Belongs to the NAD kinase family.</text>
</comment>
<dbReference type="Gene3D" id="2.60.200.30">
    <property type="entry name" value="Probable inorganic polyphosphate/atp-NAD kinase, domain 2"/>
    <property type="match status" value="1"/>
</dbReference>
<name>A0ABP3QPH8_9BACI</name>
<evidence type="ECO:0000256" key="3">
    <source>
        <dbReference type="ARBA" id="ARBA00022777"/>
    </source>
</evidence>
<proteinExistence type="inferred from homology"/>
<dbReference type="HAMAP" id="MF_00361">
    <property type="entry name" value="NAD_kinase"/>
    <property type="match status" value="1"/>
</dbReference>
<feature type="binding site" evidence="8">
    <location>
        <position position="185"/>
    </location>
    <ligand>
        <name>NAD(+)</name>
        <dbReference type="ChEBI" id="CHEBI:57540"/>
    </ligand>
</feature>
<accession>A0ABP3QPH8</accession>
<feature type="binding site" evidence="8">
    <location>
        <position position="148"/>
    </location>
    <ligand>
        <name>NAD(+)</name>
        <dbReference type="ChEBI" id="CHEBI:57540"/>
    </ligand>
</feature>
<evidence type="ECO:0000256" key="6">
    <source>
        <dbReference type="ARBA" id="ARBA00023027"/>
    </source>
</evidence>
<feature type="binding site" evidence="8">
    <location>
        <begin position="45"/>
        <end position="46"/>
    </location>
    <ligand>
        <name>NAD(+)</name>
        <dbReference type="ChEBI" id="CHEBI:57540"/>
    </ligand>
</feature>
<dbReference type="InterPro" id="IPR016064">
    <property type="entry name" value="NAD/diacylglycerol_kinase_sf"/>
</dbReference>
<gene>
    <name evidence="8" type="primary">nadK</name>
    <name evidence="9" type="ORF">GCM10009001_06820</name>
</gene>
<dbReference type="Proteomes" id="UP001500866">
    <property type="component" value="Unassembled WGS sequence"/>
</dbReference>
<dbReference type="GO" id="GO:0016301">
    <property type="term" value="F:kinase activity"/>
    <property type="evidence" value="ECO:0007669"/>
    <property type="project" value="UniProtKB-KW"/>
</dbReference>
<dbReference type="EMBL" id="BAAADS010000003">
    <property type="protein sequence ID" value="GAA0593314.1"/>
    <property type="molecule type" value="Genomic_DNA"/>
</dbReference>
<dbReference type="InterPro" id="IPR017438">
    <property type="entry name" value="ATP-NAD_kinase_N"/>
</dbReference>
<keyword evidence="1 8" id="KW-0808">Transferase</keyword>
<dbReference type="InterPro" id="IPR017437">
    <property type="entry name" value="ATP-NAD_kinase_PpnK-typ_C"/>
</dbReference>
<sequence>MKFVIVSKGDERSKTIKGTMKQYLTDFGLDYDEKYPDLVISVGGDGTFLEAFHRYIHCLKSTAFIGVHTGHLGFYADWVPDQVEKLIIEIAKTPFQIVEYPLLEVIIRSKSGGTEDKFLALNEATIKTAEGSVVFDVEIKGDHFETFRGDGLCVSTPSGSTAYNKALGGGIIHPSLEAIQLTEMASINNRVFRTIGSPLILPKHHTCLLKPLVDRSFLITIDHFTESYTNVKSIQCRVAKEQVRFARFKPFPFWDRVRDSFVTDDDSDSIKRSNS</sequence>